<dbReference type="InterPro" id="IPR002052">
    <property type="entry name" value="DNA_methylase_N6_adenine_CS"/>
</dbReference>
<proteinExistence type="predicted"/>
<keyword evidence="2" id="KW-0808">Transferase</keyword>
<dbReference type="PROSITE" id="PS00092">
    <property type="entry name" value="N6_MTASE"/>
    <property type="match status" value="1"/>
</dbReference>
<evidence type="ECO:0000313" key="3">
    <source>
        <dbReference type="Proteomes" id="UP000545493"/>
    </source>
</evidence>
<dbReference type="Proteomes" id="UP000545493">
    <property type="component" value="Unassembled WGS sequence"/>
</dbReference>
<dbReference type="Pfam" id="PF06634">
    <property type="entry name" value="DUF1156"/>
    <property type="match status" value="1"/>
</dbReference>
<gene>
    <name evidence="2" type="ORF">FHU38_000832</name>
</gene>
<dbReference type="EMBL" id="JAAOYM010000001">
    <property type="protein sequence ID" value="NIJ10488.1"/>
    <property type="molecule type" value="Genomic_DNA"/>
</dbReference>
<dbReference type="RefSeq" id="WP_167166630.1">
    <property type="nucleotide sequence ID" value="NZ_JAAOYM010000001.1"/>
</dbReference>
<dbReference type="SUPFAM" id="SSF53335">
    <property type="entry name" value="S-adenosyl-L-methionine-dependent methyltransferases"/>
    <property type="match status" value="1"/>
</dbReference>
<dbReference type="InterPro" id="IPR029063">
    <property type="entry name" value="SAM-dependent_MTases_sf"/>
</dbReference>
<sequence length="896" mass="100283">MINERRLIEHGLPLAQVNEQSGREKSLRHGHISTMHLWWARRPLAMSRAVVAGTLLPDPGDDAARDEILKDIALAAPFEQSNGAGVRHLRERIAKAWPDRKPRVLDCFAGGAAIPLEALRLGADVTASDINPVAHLLQRCILEYPQSYSRFDRDGQSSLAEDFREWAGWVRERVSNDLDTVFPEGPRGGRAAVYFWARTMPCQNPACGIEIPLMRDRWLANSNRRKCWVELRPVNGHLDVAIHNGNPTTEADPSEGTVKSSSITCPRCSSVVPAKDVRIYAKQHGFGKRLYGVLDTHGRERVYREPSDAELKAGEELPEGLLDHLEETPDGTSAIPDERMVKSQFRILRNLVYGVDSWAGLFNNRQLYVLATFCAAVRAAHHEMLSAGMNPEQAKVLTTYLGLAVDRVVVYNSSFCGWHVTGEKVRDTYPQQAIRMAWNFTEINPLAEVSGNWDGAVRWIEQAIWHCFSAAAENASVVRADAQSLPWETNYFDAVIVDPPYYDAFQYGDLSDLFYVWLKRSIGHLYPDLFATPLTPKAGEIIQTRADKKSPEYITDDEYERRLQRALEEMRRVVRDDGHVALVFAHTEPSAWERLLNALRAARLLVTTSWPMRSEMSNRSTAQISAVLNSSVVLICRPSDLEADGFYDDVVPELRERIAERLGTFEGLGLHGADYFVSAVGPAFEVFGRYRRVLRLSGEEVGVDELMVLARQTVAHHAMRSLVGGERLTSLDNETLFYLSWRWGYGVEDLPADEAYMLERAFDVDLSALERVGLVTKNGSSFRLLGPQDRRAPRRGDEMPDTAVGVLHAAARLWEDGRRNELATLLARAGYSDEPAFWATANALAQVLPEKNAERTMLLGLAGNQEALANAATDSTIDFSSGRLFDLPGDRLSLFD</sequence>
<dbReference type="InterPro" id="IPR009537">
    <property type="entry name" value="DUF1156"/>
</dbReference>
<keyword evidence="3" id="KW-1185">Reference proteome</keyword>
<dbReference type="GO" id="GO:0032259">
    <property type="term" value="P:methylation"/>
    <property type="evidence" value="ECO:0007669"/>
    <property type="project" value="UniProtKB-KW"/>
</dbReference>
<reference evidence="2 3" key="1">
    <citation type="submission" date="2020-03" db="EMBL/GenBank/DDBJ databases">
        <title>Sequencing the genomes of 1000 actinobacteria strains.</title>
        <authorList>
            <person name="Klenk H.-P."/>
        </authorList>
    </citation>
    <scope>NUCLEOTIDE SEQUENCE [LARGE SCALE GENOMIC DNA]</scope>
    <source>
        <strain evidence="2 3">DSM 45685</strain>
    </source>
</reference>
<accession>A0A7X5UM03</accession>
<name>A0A7X5UM03_9PSEU</name>
<keyword evidence="2" id="KW-0489">Methyltransferase</keyword>
<feature type="domain" description="DUF1156" evidence="1">
    <location>
        <begin position="12"/>
        <end position="62"/>
    </location>
</feature>
<comment type="caution">
    <text evidence="2">The sequence shown here is derived from an EMBL/GenBank/DDBJ whole genome shotgun (WGS) entry which is preliminary data.</text>
</comment>
<dbReference type="Gene3D" id="3.40.50.150">
    <property type="entry name" value="Vaccinia Virus protein VP39"/>
    <property type="match status" value="2"/>
</dbReference>
<evidence type="ECO:0000259" key="1">
    <source>
        <dbReference type="Pfam" id="PF06634"/>
    </source>
</evidence>
<evidence type="ECO:0000313" key="2">
    <source>
        <dbReference type="EMBL" id="NIJ10488.1"/>
    </source>
</evidence>
<organism evidence="2 3">
    <name type="scientific">Saccharomonospora amisosensis</name>
    <dbReference type="NCBI Taxonomy" id="1128677"/>
    <lineage>
        <taxon>Bacteria</taxon>
        <taxon>Bacillati</taxon>
        <taxon>Actinomycetota</taxon>
        <taxon>Actinomycetes</taxon>
        <taxon>Pseudonocardiales</taxon>
        <taxon>Pseudonocardiaceae</taxon>
        <taxon>Saccharomonospora</taxon>
    </lineage>
</organism>
<dbReference type="GO" id="GO:0003676">
    <property type="term" value="F:nucleic acid binding"/>
    <property type="evidence" value="ECO:0007669"/>
    <property type="project" value="InterPro"/>
</dbReference>
<protein>
    <submittedName>
        <fullName evidence="2">Adenine-specific DNA methylase</fullName>
    </submittedName>
</protein>
<dbReference type="GO" id="GO:0008168">
    <property type="term" value="F:methyltransferase activity"/>
    <property type="evidence" value="ECO:0007669"/>
    <property type="project" value="UniProtKB-KW"/>
</dbReference>
<dbReference type="AlphaFoldDB" id="A0A7X5UM03"/>